<organism evidence="2 3">
    <name type="scientific">Araneus ventricosus</name>
    <name type="common">Orbweaver spider</name>
    <name type="synonym">Epeira ventricosa</name>
    <dbReference type="NCBI Taxonomy" id="182803"/>
    <lineage>
        <taxon>Eukaryota</taxon>
        <taxon>Metazoa</taxon>
        <taxon>Ecdysozoa</taxon>
        <taxon>Arthropoda</taxon>
        <taxon>Chelicerata</taxon>
        <taxon>Arachnida</taxon>
        <taxon>Araneae</taxon>
        <taxon>Araneomorphae</taxon>
        <taxon>Entelegynae</taxon>
        <taxon>Araneoidea</taxon>
        <taxon>Araneidae</taxon>
        <taxon>Araneus</taxon>
    </lineage>
</organism>
<protein>
    <submittedName>
        <fullName evidence="2">Uncharacterized protein</fullName>
    </submittedName>
</protein>
<dbReference type="AlphaFoldDB" id="A0A4Y2PXN7"/>
<dbReference type="EMBL" id="BGPR01217321">
    <property type="protein sequence ID" value="GBN55027.1"/>
    <property type="molecule type" value="Genomic_DNA"/>
</dbReference>
<dbReference type="Proteomes" id="UP000499080">
    <property type="component" value="Unassembled WGS sequence"/>
</dbReference>
<evidence type="ECO:0000256" key="1">
    <source>
        <dbReference type="SAM" id="MobiDB-lite"/>
    </source>
</evidence>
<keyword evidence="3" id="KW-1185">Reference proteome</keyword>
<comment type="caution">
    <text evidence="2">The sequence shown here is derived from an EMBL/GenBank/DDBJ whole genome shotgun (WGS) entry which is preliminary data.</text>
</comment>
<feature type="region of interest" description="Disordered" evidence="1">
    <location>
        <begin position="1"/>
        <end position="31"/>
    </location>
</feature>
<name>A0A4Y2PXN7_ARAVE</name>
<feature type="compositionally biased region" description="Basic residues" evidence="1">
    <location>
        <begin position="19"/>
        <end position="31"/>
    </location>
</feature>
<sequence length="162" mass="18039">MTTPPEFDFKKLLNDSTAGKKKKSQMKKSRQQRAGENAALGHVISSGERVAFFLRNELFALLSALNLILRRGQTLCSSGGTAALMCEPPLTIPQWFRKRDSEFQHLLWPPENPDPVGEMFVECRNALVPSGWEGGLSALFVRHLRFSGLKSATAYVDTAFLL</sequence>
<gene>
    <name evidence="2" type="ORF">AVEN_71177_1</name>
</gene>
<reference evidence="2 3" key="1">
    <citation type="journal article" date="2019" name="Sci. Rep.">
        <title>Orb-weaving spider Araneus ventricosus genome elucidates the spidroin gene catalogue.</title>
        <authorList>
            <person name="Kono N."/>
            <person name="Nakamura H."/>
            <person name="Ohtoshi R."/>
            <person name="Moran D.A.P."/>
            <person name="Shinohara A."/>
            <person name="Yoshida Y."/>
            <person name="Fujiwara M."/>
            <person name="Mori M."/>
            <person name="Tomita M."/>
            <person name="Arakawa K."/>
        </authorList>
    </citation>
    <scope>NUCLEOTIDE SEQUENCE [LARGE SCALE GENOMIC DNA]</scope>
</reference>
<evidence type="ECO:0000313" key="3">
    <source>
        <dbReference type="Proteomes" id="UP000499080"/>
    </source>
</evidence>
<evidence type="ECO:0000313" key="2">
    <source>
        <dbReference type="EMBL" id="GBN55027.1"/>
    </source>
</evidence>
<proteinExistence type="predicted"/>
<accession>A0A4Y2PXN7</accession>